<evidence type="ECO:0000313" key="8">
    <source>
        <dbReference type="Proteomes" id="UP000219467"/>
    </source>
</evidence>
<dbReference type="InterPro" id="IPR050377">
    <property type="entry name" value="Radical_SAM_PqqE_MftC-like"/>
</dbReference>
<dbReference type="OrthoDB" id="9810775at2"/>
<dbReference type="EMBL" id="OAOQ01000008">
    <property type="protein sequence ID" value="SNX71060.1"/>
    <property type="molecule type" value="Genomic_DNA"/>
</dbReference>
<keyword evidence="5" id="KW-0411">Iron-sulfur</keyword>
<dbReference type="Pfam" id="PF04055">
    <property type="entry name" value="Radical_SAM"/>
    <property type="match status" value="1"/>
</dbReference>
<dbReference type="SFLD" id="SFLDS00029">
    <property type="entry name" value="Radical_SAM"/>
    <property type="match status" value="1"/>
</dbReference>
<evidence type="ECO:0000313" key="7">
    <source>
        <dbReference type="EMBL" id="SNX71060.1"/>
    </source>
</evidence>
<evidence type="ECO:0000256" key="5">
    <source>
        <dbReference type="ARBA" id="ARBA00023014"/>
    </source>
</evidence>
<dbReference type="GO" id="GO:0003824">
    <property type="term" value="F:catalytic activity"/>
    <property type="evidence" value="ECO:0007669"/>
    <property type="project" value="InterPro"/>
</dbReference>
<feature type="domain" description="Radical SAM core" evidence="6">
    <location>
        <begin position="26"/>
        <end position="140"/>
    </location>
</feature>
<dbReference type="InterPro" id="IPR013785">
    <property type="entry name" value="Aldolase_TIM"/>
</dbReference>
<keyword evidence="3" id="KW-0479">Metal-binding</keyword>
<protein>
    <submittedName>
        <fullName evidence="7">Radical SAM family protein</fullName>
    </submittedName>
</protein>
<evidence type="ECO:0000259" key="6">
    <source>
        <dbReference type="Pfam" id="PF04055"/>
    </source>
</evidence>
<dbReference type="GO" id="GO:0046872">
    <property type="term" value="F:metal ion binding"/>
    <property type="evidence" value="ECO:0007669"/>
    <property type="project" value="UniProtKB-KW"/>
</dbReference>
<sequence>MTIQSGRGTAADLWRLQSLAAQSLVVSVTRKCPLRCGHCITRSGPAAPGPLLSPALAAVWAGDLPAMAAQGLRHLTLTGGEPILARDACRLLAGAGAAAGVSVFVVTSGVWARSAAQARAVVAGMAGVARWDLGVDGWHAQEMPLERIGHALDAILAAGGTVTLRLCEGRTAAETRRIETEVAALVRGRAPMIRQSVRRIGRAADRGGAGGQAGLPRRPCVSTGLFLRADGSTGPCCSGLAYEAPGHPFTYGRVLAPGDLRAAWQAWQDDPLLRLMRVASLAGLNGWLAPDRRADLPADPCEACVALWSRLPADEAAGLRERAAAVTDRLALLEARLHLALADQDADGNSTITD</sequence>
<evidence type="ECO:0000256" key="3">
    <source>
        <dbReference type="ARBA" id="ARBA00022723"/>
    </source>
</evidence>
<dbReference type="AlphaFoldDB" id="A0A285CU09"/>
<dbReference type="GO" id="GO:0051536">
    <property type="term" value="F:iron-sulfur cluster binding"/>
    <property type="evidence" value="ECO:0007669"/>
    <property type="project" value="UniProtKB-KW"/>
</dbReference>
<keyword evidence="4" id="KW-0408">Iron</keyword>
<dbReference type="InterPro" id="IPR007197">
    <property type="entry name" value="rSAM"/>
</dbReference>
<dbReference type="RefSeq" id="WP_097030599.1">
    <property type="nucleotide sequence ID" value="NZ_OAOQ01000008.1"/>
</dbReference>
<organism evidence="7 8">
    <name type="scientific">Cereibacter ovatus</name>
    <dbReference type="NCBI Taxonomy" id="439529"/>
    <lineage>
        <taxon>Bacteria</taxon>
        <taxon>Pseudomonadati</taxon>
        <taxon>Pseudomonadota</taxon>
        <taxon>Alphaproteobacteria</taxon>
        <taxon>Rhodobacterales</taxon>
        <taxon>Paracoccaceae</taxon>
        <taxon>Cereibacter</taxon>
    </lineage>
</organism>
<evidence type="ECO:0000256" key="1">
    <source>
        <dbReference type="ARBA" id="ARBA00001966"/>
    </source>
</evidence>
<dbReference type="InterPro" id="IPR058240">
    <property type="entry name" value="rSAM_sf"/>
</dbReference>
<dbReference type="PANTHER" id="PTHR11228">
    <property type="entry name" value="RADICAL SAM DOMAIN PROTEIN"/>
    <property type="match status" value="1"/>
</dbReference>
<evidence type="ECO:0000256" key="2">
    <source>
        <dbReference type="ARBA" id="ARBA00022691"/>
    </source>
</evidence>
<proteinExistence type="predicted"/>
<dbReference type="Gene3D" id="3.20.20.70">
    <property type="entry name" value="Aldolase class I"/>
    <property type="match status" value="1"/>
</dbReference>
<evidence type="ECO:0000256" key="4">
    <source>
        <dbReference type="ARBA" id="ARBA00023004"/>
    </source>
</evidence>
<dbReference type="SUPFAM" id="SSF102114">
    <property type="entry name" value="Radical SAM enzymes"/>
    <property type="match status" value="1"/>
</dbReference>
<dbReference type="Proteomes" id="UP000219467">
    <property type="component" value="Unassembled WGS sequence"/>
</dbReference>
<keyword evidence="2" id="KW-0949">S-adenosyl-L-methionine</keyword>
<accession>A0A285CU09</accession>
<gene>
    <name evidence="7" type="ORF">SAMN05878503_10813</name>
</gene>
<reference evidence="8" key="1">
    <citation type="submission" date="2017-08" db="EMBL/GenBank/DDBJ databases">
        <authorList>
            <person name="Varghese N."/>
            <person name="Submissions S."/>
        </authorList>
    </citation>
    <scope>NUCLEOTIDE SEQUENCE [LARGE SCALE GENOMIC DNA]</scope>
    <source>
        <strain evidence="8">JA234</strain>
    </source>
</reference>
<comment type="cofactor">
    <cofactor evidence="1">
        <name>[4Fe-4S] cluster</name>
        <dbReference type="ChEBI" id="CHEBI:49883"/>
    </cofactor>
</comment>
<keyword evidence="8" id="KW-1185">Reference proteome</keyword>
<name>A0A285CU09_9RHOB</name>
<dbReference type="PANTHER" id="PTHR11228:SF7">
    <property type="entry name" value="PQQA PEPTIDE CYCLASE"/>
    <property type="match status" value="1"/>
</dbReference>